<feature type="transmembrane region" description="Helical" evidence="10">
    <location>
        <begin position="44"/>
        <end position="66"/>
    </location>
</feature>
<evidence type="ECO:0000256" key="9">
    <source>
        <dbReference type="ARBA" id="ARBA00023244"/>
    </source>
</evidence>
<comment type="pathway">
    <text evidence="3">Porphyrin-containing compound metabolism; protoheme biosynthesis.</text>
</comment>
<dbReference type="SUPFAM" id="SSF48452">
    <property type="entry name" value="TPR-like"/>
    <property type="match status" value="1"/>
</dbReference>
<dbReference type="AlphaFoldDB" id="A0AAF0C7N5"/>
<evidence type="ECO:0000256" key="10">
    <source>
        <dbReference type="SAM" id="Phobius"/>
    </source>
</evidence>
<dbReference type="GO" id="GO:0006779">
    <property type="term" value="P:porphyrin-containing compound biosynthetic process"/>
    <property type="evidence" value="ECO:0007669"/>
    <property type="project" value="UniProtKB-KW"/>
</dbReference>
<evidence type="ECO:0000256" key="2">
    <source>
        <dbReference type="ARBA" id="ARBA00004429"/>
    </source>
</evidence>
<dbReference type="Gene3D" id="1.25.40.10">
    <property type="entry name" value="Tetratricopeptide repeat domain"/>
    <property type="match status" value="1"/>
</dbReference>
<evidence type="ECO:0000259" key="11">
    <source>
        <dbReference type="Pfam" id="PF07219"/>
    </source>
</evidence>
<evidence type="ECO:0000256" key="5">
    <source>
        <dbReference type="ARBA" id="ARBA00022519"/>
    </source>
</evidence>
<evidence type="ECO:0000313" key="13">
    <source>
        <dbReference type="Proteomes" id="UP000032352"/>
    </source>
</evidence>
<dbReference type="GO" id="GO:0005886">
    <property type="term" value="C:plasma membrane"/>
    <property type="evidence" value="ECO:0007669"/>
    <property type="project" value="UniProtKB-SubCell"/>
</dbReference>
<evidence type="ECO:0000256" key="8">
    <source>
        <dbReference type="ARBA" id="ARBA00023136"/>
    </source>
</evidence>
<evidence type="ECO:0000256" key="3">
    <source>
        <dbReference type="ARBA" id="ARBA00004744"/>
    </source>
</evidence>
<protein>
    <submittedName>
        <fullName evidence="12">Heme biosynthesis protein HemY</fullName>
    </submittedName>
</protein>
<reference evidence="12 13" key="2">
    <citation type="journal article" date="2022" name="Mar. Drugs">
        <title>Bioassay-Guided Fractionation Leads to the Detection of Cholic Acid Generated by the Rare Thalassomonas sp.</title>
        <authorList>
            <person name="Pheiffer F."/>
            <person name="Schneider Y.K."/>
            <person name="Hansen E.H."/>
            <person name="Andersen J.H."/>
            <person name="Isaksson J."/>
            <person name="Busche T."/>
            <person name="R C."/>
            <person name="Kalinowski J."/>
            <person name="Zyl L.V."/>
            <person name="Trindade M."/>
        </authorList>
    </citation>
    <scope>NUCLEOTIDE SEQUENCE [LARGE SCALE GENOMIC DNA]</scope>
    <source>
        <strain evidence="12 13">XOM25</strain>
    </source>
</reference>
<dbReference type="NCBIfam" id="TIGR00540">
    <property type="entry name" value="TPR_hemY_coli"/>
    <property type="match status" value="1"/>
</dbReference>
<dbReference type="Pfam" id="PF07219">
    <property type="entry name" value="HemY_N"/>
    <property type="match status" value="1"/>
</dbReference>
<keyword evidence="4" id="KW-1003">Cell membrane</keyword>
<dbReference type="Proteomes" id="UP000032352">
    <property type="component" value="Chromosome"/>
</dbReference>
<sequence length="406" mass="46013">MKRIILILCLVLLAVLIAIAVGPMLIDGKGYITVVTGDTAYQTTILSAVYLLTALFLVLLAVLFLLRGGLRFSLGGWHKLTRASQRRALRDFNKGITAYIIDDYSQAEQLLGKSAQLPQFEQTAYLLAASAADKQDSGSSHYLERVTTDKDFIKNAGLEGVLVKVKLFIRQQAYDKARELIDTYHKYIGHDARLLALETDLCLIEQRFEAAIEHLKAARKQKTITRERISAWEHEAFTGMFKQTISQSDQNALFAYWKKIPRKIQQSEPVLLAYCRILAENQLNQALTEILLPVLKKDPGQQLLRAFQTLPVHQGDALIAQVQKQLSKHPQEAKWLSYLGHLAANTGQWQMSERAFNSLLSLEESRYDASDLEALAYVLSRQEKFEQANKMLMRRLKHQPPALQAY</sequence>
<evidence type="ECO:0000256" key="4">
    <source>
        <dbReference type="ARBA" id="ARBA00022475"/>
    </source>
</evidence>
<organism evidence="12 13">
    <name type="scientific">Thalassomonas viridans</name>
    <dbReference type="NCBI Taxonomy" id="137584"/>
    <lineage>
        <taxon>Bacteria</taxon>
        <taxon>Pseudomonadati</taxon>
        <taxon>Pseudomonadota</taxon>
        <taxon>Gammaproteobacteria</taxon>
        <taxon>Alteromonadales</taxon>
        <taxon>Colwelliaceae</taxon>
        <taxon>Thalassomonas</taxon>
    </lineage>
</organism>
<proteinExistence type="predicted"/>
<gene>
    <name evidence="12" type="ORF">SG34_000625</name>
</gene>
<dbReference type="InterPro" id="IPR010817">
    <property type="entry name" value="HemY_N"/>
</dbReference>
<dbReference type="KEGG" id="tvd:SG34_000625"/>
<evidence type="ECO:0000313" key="12">
    <source>
        <dbReference type="EMBL" id="WDE05487.1"/>
    </source>
</evidence>
<reference evidence="12 13" key="1">
    <citation type="journal article" date="2015" name="Genome Announc.">
        <title>Draft Genome Sequences of Marine Isolates of Thalassomonas viridans and Thalassomonas actiniarum.</title>
        <authorList>
            <person name="Olonade I."/>
            <person name="van Zyl L.J."/>
            <person name="Trindade M."/>
        </authorList>
    </citation>
    <scope>NUCLEOTIDE SEQUENCE [LARGE SCALE GENOMIC DNA]</scope>
    <source>
        <strain evidence="12 13">XOM25</strain>
    </source>
</reference>
<evidence type="ECO:0000256" key="7">
    <source>
        <dbReference type="ARBA" id="ARBA00022989"/>
    </source>
</evidence>
<feature type="domain" description="HemY N-terminal" evidence="11">
    <location>
        <begin position="30"/>
        <end position="135"/>
    </location>
</feature>
<dbReference type="InterPro" id="IPR005254">
    <property type="entry name" value="Heme_biosyn_assoc_TPR_pro"/>
</dbReference>
<dbReference type="GO" id="GO:0042168">
    <property type="term" value="P:heme metabolic process"/>
    <property type="evidence" value="ECO:0007669"/>
    <property type="project" value="InterPro"/>
</dbReference>
<comment type="subcellular location">
    <subcellularLocation>
        <location evidence="2">Cell inner membrane</location>
        <topology evidence="2">Multi-pass membrane protein</topology>
    </subcellularLocation>
</comment>
<evidence type="ECO:0000256" key="1">
    <source>
        <dbReference type="ARBA" id="ARBA00002962"/>
    </source>
</evidence>
<keyword evidence="13" id="KW-1185">Reference proteome</keyword>
<dbReference type="EMBL" id="CP059733">
    <property type="protein sequence ID" value="WDE05487.1"/>
    <property type="molecule type" value="Genomic_DNA"/>
</dbReference>
<dbReference type="RefSeq" id="WP_044838394.1">
    <property type="nucleotide sequence ID" value="NZ_CP059733.1"/>
</dbReference>
<name>A0AAF0C7N5_9GAMM</name>
<evidence type="ECO:0000256" key="6">
    <source>
        <dbReference type="ARBA" id="ARBA00022692"/>
    </source>
</evidence>
<keyword evidence="8 10" id="KW-0472">Membrane</keyword>
<dbReference type="InterPro" id="IPR011990">
    <property type="entry name" value="TPR-like_helical_dom_sf"/>
</dbReference>
<keyword evidence="9" id="KW-0627">Porphyrin biosynthesis</keyword>
<keyword evidence="7 10" id="KW-1133">Transmembrane helix</keyword>
<keyword evidence="6 10" id="KW-0812">Transmembrane</keyword>
<accession>A0AAF0C7N5</accession>
<keyword evidence="5" id="KW-0997">Cell inner membrane</keyword>
<comment type="function">
    <text evidence="1">Involved in a late step of protoheme IX synthesis.</text>
</comment>